<dbReference type="Pfam" id="PF10350">
    <property type="entry name" value="DUF2428"/>
    <property type="match status" value="1"/>
</dbReference>
<evidence type="ECO:0000256" key="1">
    <source>
        <dbReference type="ARBA" id="ARBA00010409"/>
    </source>
</evidence>
<keyword evidence="8" id="KW-1185">Reference proteome</keyword>
<accession>A0A1Y1ZKN2</accession>
<dbReference type="SUPFAM" id="SSF48371">
    <property type="entry name" value="ARM repeat"/>
    <property type="match status" value="1"/>
</dbReference>
<sequence length="1171" mass="130401">MSIPLPENKLRSIQAAVARILPKFTEEDESLGLKKLHDVVIPLLATAEVVNLPPSHRAAACNVLCAIIETCQGSEAEYARNAVLSDSIWSRLFEIYLRRSENAKPKSMRQVLVVLTQVLIQAEGQESIRQRNRAVSMFLDIICNRGDRMQAKPALQGLAHFLFKDLVSFPKLVEIFRAHRLEQVSGTDTRSVQLLLSVFFLWVVRDDTAQAAGHLIKNSITQIRAIQFPTKDINISRGDASISPLWIEPLVAALRSWPNRMQEIKSNILPHCFLPSVEEYLRFLSYLHLDRHLSVKGDLPASLRIFSSTDNRLETSEEFAMLLAAIETGKELGIVKDVDCRLSKIIEVHQNYIQLPDDSFGGWLSHPTPKVRLAGLYLSVHSTAVSRPITSGIFKSLKGNLPHLHADTDANFRGEVLTLVQRLFDRLRASTATLAKLKLIRKGDRLPAPSGYKKANVGADTGSKQSILTEHFGFITWYLHFLEWELRPGASYQRHITALKAMIVVIKSGLDPGVPHHSLSKQAQGELRWIHGIQISTDRLRRSLLDLMLDAFDDVRSAAASLMQLCLESDHPDIRQATSIANAQFIERAESMMLRTGRADQADGIARAYSLVFSQCLEDGETESSSNTGYSRTKGTVFRHLVYQLEDTIHIAQEDLVVAVNGRPVHGIFAALRYIIDQDGFYAVSQSSTVQFDLWRKLHLRIYTCFATLWSCTRHILCADAPEGYVPEDLEEEENTNTKEVLSYCWRGLKEASVLIRTMALKAPVGNSESTILTPETFERLGRLCFTQLAELRHRGAFSTVAQTFAVFCRRCVALDNEKLRSLPEEWYCESMSCIKDKAESITRRSAGIPSMMAGIIAAGPASGGSLLPRAMKDLMQEASMSAQSSNIEESRLPQVHALNCLKDIFTTSRLSVASEAYIGVGLDLASNTLNSEIWPIRNCGLMLFKALMERLLGSGEAQDWKESEQASSSRFSFVNYPNLAGILSNMLNNGHVSMSTAEPGAKGSPLDLHGAEGVFPALQILRQAPPPEAERASIVKSVLRLTGSPHWHLRDMAARTYVGLHKPDEYYPQIQTLLWRVEGPNNTQHGLLLCVKYMTKKLLGTSDEVNHIPELVKLLAEYSHKFDCSNCPFVKAAFRDLVNISEASNSREDILGPTSQGHEDMDAAPLSSTS</sequence>
<comment type="caution">
    <text evidence="7">The sequence shown here is derived from an EMBL/GenBank/DDBJ whole genome shotgun (WGS) entry which is preliminary data.</text>
</comment>
<feature type="region of interest" description="Disordered" evidence="3">
    <location>
        <begin position="1149"/>
        <end position="1171"/>
    </location>
</feature>
<dbReference type="PANTHER" id="PTHR14387">
    <property type="entry name" value="THADA/DEATH RECEPTOR INTERACTING PROTEIN"/>
    <property type="match status" value="1"/>
</dbReference>
<proteinExistence type="inferred from homology"/>
<keyword evidence="2" id="KW-0819">tRNA processing</keyword>
<dbReference type="InterPro" id="IPR056842">
    <property type="entry name" value="THADA-like_TPR_C"/>
</dbReference>
<dbReference type="PANTHER" id="PTHR14387:SF0">
    <property type="entry name" value="DUF2428 DOMAIN-CONTAINING PROTEIN"/>
    <property type="match status" value="1"/>
</dbReference>
<feature type="domain" description="DUF2428" evidence="4">
    <location>
        <begin position="698"/>
        <end position="935"/>
    </location>
</feature>
<evidence type="ECO:0000256" key="2">
    <source>
        <dbReference type="ARBA" id="ARBA00022694"/>
    </source>
</evidence>
<dbReference type="InterPro" id="IPR019442">
    <property type="entry name" value="THADA/TRM732_DUF2428"/>
</dbReference>
<dbReference type="Pfam" id="PF25151">
    <property type="entry name" value="TPR_Trm732_C"/>
    <property type="match status" value="1"/>
</dbReference>
<name>A0A1Y1ZKN2_9PLEO</name>
<dbReference type="EMBL" id="MCFA01000069">
    <property type="protein sequence ID" value="ORY10759.1"/>
    <property type="molecule type" value="Genomic_DNA"/>
</dbReference>
<evidence type="ECO:0000313" key="7">
    <source>
        <dbReference type="EMBL" id="ORY10759.1"/>
    </source>
</evidence>
<dbReference type="InterPro" id="IPR051954">
    <property type="entry name" value="tRNA_methyltransferase_THADA"/>
</dbReference>
<feature type="domain" description="tRNA (32-2'-O)-methyltransferase regulator THADA-like TPR repeats region" evidence="5">
    <location>
        <begin position="245"/>
        <end position="556"/>
    </location>
</feature>
<dbReference type="STRING" id="1231657.A0A1Y1ZKN2"/>
<dbReference type="InterPro" id="IPR056843">
    <property type="entry name" value="THADA-like_TPR"/>
</dbReference>
<dbReference type="InterPro" id="IPR016024">
    <property type="entry name" value="ARM-type_fold"/>
</dbReference>
<evidence type="ECO:0000259" key="5">
    <source>
        <dbReference type="Pfam" id="PF25150"/>
    </source>
</evidence>
<dbReference type="OrthoDB" id="73997at2759"/>
<keyword evidence="7" id="KW-0675">Receptor</keyword>
<evidence type="ECO:0000256" key="3">
    <source>
        <dbReference type="SAM" id="MobiDB-lite"/>
    </source>
</evidence>
<dbReference type="GO" id="GO:0030488">
    <property type="term" value="P:tRNA methylation"/>
    <property type="evidence" value="ECO:0007669"/>
    <property type="project" value="TreeGrafter"/>
</dbReference>
<dbReference type="AlphaFoldDB" id="A0A1Y1ZKN2"/>
<feature type="domain" description="tRNA (32-2'-O)-methyltransferase regulator THADA-like C-terminal TPR repeats region" evidence="6">
    <location>
        <begin position="938"/>
        <end position="1095"/>
    </location>
</feature>
<dbReference type="GO" id="GO:0005829">
    <property type="term" value="C:cytosol"/>
    <property type="evidence" value="ECO:0007669"/>
    <property type="project" value="TreeGrafter"/>
</dbReference>
<dbReference type="Pfam" id="PF25150">
    <property type="entry name" value="TPR_Trm732"/>
    <property type="match status" value="1"/>
</dbReference>
<evidence type="ECO:0000313" key="8">
    <source>
        <dbReference type="Proteomes" id="UP000193144"/>
    </source>
</evidence>
<gene>
    <name evidence="7" type="ORF">BCR34DRAFT_485165</name>
</gene>
<reference evidence="7 8" key="1">
    <citation type="submission" date="2016-07" db="EMBL/GenBank/DDBJ databases">
        <title>Pervasive Adenine N6-methylation of Active Genes in Fungi.</title>
        <authorList>
            <consortium name="DOE Joint Genome Institute"/>
            <person name="Mondo S.J."/>
            <person name="Dannebaum R.O."/>
            <person name="Kuo R.C."/>
            <person name="Labutti K."/>
            <person name="Haridas S."/>
            <person name="Kuo A."/>
            <person name="Salamov A."/>
            <person name="Ahrendt S.R."/>
            <person name="Lipzen A."/>
            <person name="Sullivan W."/>
            <person name="Andreopoulos W.B."/>
            <person name="Clum A."/>
            <person name="Lindquist E."/>
            <person name="Daum C."/>
            <person name="Ramamoorthy G.K."/>
            <person name="Gryganskyi A."/>
            <person name="Culley D."/>
            <person name="Magnuson J.K."/>
            <person name="James T.Y."/>
            <person name="O'Malley M.A."/>
            <person name="Stajich J.E."/>
            <person name="Spatafora J.W."/>
            <person name="Visel A."/>
            <person name="Grigoriev I.V."/>
        </authorList>
    </citation>
    <scope>NUCLEOTIDE SEQUENCE [LARGE SCALE GENOMIC DNA]</scope>
    <source>
        <strain evidence="7 8">CBS 115471</strain>
    </source>
</reference>
<organism evidence="7 8">
    <name type="scientific">Clohesyomyces aquaticus</name>
    <dbReference type="NCBI Taxonomy" id="1231657"/>
    <lineage>
        <taxon>Eukaryota</taxon>
        <taxon>Fungi</taxon>
        <taxon>Dikarya</taxon>
        <taxon>Ascomycota</taxon>
        <taxon>Pezizomycotina</taxon>
        <taxon>Dothideomycetes</taxon>
        <taxon>Pleosporomycetidae</taxon>
        <taxon>Pleosporales</taxon>
        <taxon>Lindgomycetaceae</taxon>
        <taxon>Clohesyomyces</taxon>
    </lineage>
</organism>
<evidence type="ECO:0000259" key="6">
    <source>
        <dbReference type="Pfam" id="PF25151"/>
    </source>
</evidence>
<dbReference type="Proteomes" id="UP000193144">
    <property type="component" value="Unassembled WGS sequence"/>
</dbReference>
<protein>
    <submittedName>
        <fullName evidence="7">Putative death-receptor fusion protein-domain-containing protein</fullName>
    </submittedName>
</protein>
<evidence type="ECO:0000259" key="4">
    <source>
        <dbReference type="Pfam" id="PF10350"/>
    </source>
</evidence>
<comment type="similarity">
    <text evidence="1">Belongs to the THADA family.</text>
</comment>